<dbReference type="Proteomes" id="UP000315303">
    <property type="component" value="Unassembled WGS sequence"/>
</dbReference>
<dbReference type="InterPro" id="IPR025738">
    <property type="entry name" value="BatD"/>
</dbReference>
<dbReference type="OrthoDB" id="5293418at2"/>
<sequence>MMLMRVLLMIKSHMKFFSFMKVSLIKFLAVFILSIINMKLAFASNIAQLILENQLLISAQIRNENTPIVGQPVVISIEIATNRWFSSGTRVKPFKLSNTVILAHSELAINGSRRINGETWSTQTREITLYPTKQGDYQLPPIEVFVSVNTEQYGIVEGTSTTEALHFSTVLPEALAEIQHYIVSPKVTVEIDGTLNNEEPYSLGEAISQTITITAENTPAMMIPPLELPTIEGVSIYQTPTRIFDKSNRGSLLGTRIESNTYIFEFSGTYQIAEQTVFWWNTQTQQLEQITIPAQQWQVSGQGLTAKVNKAWLNHFNNKLFLIVLITLSVLLCLVFLLKRYRTWLIMFYKTQTKQEQRKLASAFIRAINKQQYPTACQILYRYHWHINKQNVIPSNPLLSQLNQQTFKKTTSKEQQFTEVQAKKLLKYIRSLAKIKQVSTPNKHINLNN</sequence>
<evidence type="ECO:0000256" key="1">
    <source>
        <dbReference type="SAM" id="Phobius"/>
    </source>
</evidence>
<keyword evidence="1" id="KW-1133">Transmembrane helix</keyword>
<dbReference type="AlphaFoldDB" id="A0A502KZA8"/>
<dbReference type="PANTHER" id="PTHR40940">
    <property type="entry name" value="PROTEIN BATD-RELATED"/>
    <property type="match status" value="1"/>
</dbReference>
<protein>
    <recommendedName>
        <fullName evidence="4">Protein BatD</fullName>
    </recommendedName>
</protein>
<proteinExistence type="predicted"/>
<evidence type="ECO:0000313" key="3">
    <source>
        <dbReference type="Proteomes" id="UP000315303"/>
    </source>
</evidence>
<comment type="caution">
    <text evidence="2">The sequence shown here is derived from an EMBL/GenBank/DDBJ whole genome shotgun (WGS) entry which is preliminary data.</text>
</comment>
<keyword evidence="1" id="KW-0812">Transmembrane</keyword>
<keyword evidence="3" id="KW-1185">Reference proteome</keyword>
<dbReference type="PANTHER" id="PTHR40940:SF1">
    <property type="entry name" value="PROTEIN BATD"/>
    <property type="match status" value="1"/>
</dbReference>
<keyword evidence="1" id="KW-0472">Membrane</keyword>
<organism evidence="2 3">
    <name type="scientific">Litorilituus lipolyticus</name>
    <dbReference type="NCBI Taxonomy" id="2491017"/>
    <lineage>
        <taxon>Bacteria</taxon>
        <taxon>Pseudomonadati</taxon>
        <taxon>Pseudomonadota</taxon>
        <taxon>Gammaproteobacteria</taxon>
        <taxon>Alteromonadales</taxon>
        <taxon>Colwelliaceae</taxon>
        <taxon>Litorilituus</taxon>
    </lineage>
</organism>
<evidence type="ECO:0000313" key="2">
    <source>
        <dbReference type="EMBL" id="TPH15909.1"/>
    </source>
</evidence>
<name>A0A502KZA8_9GAMM</name>
<accession>A0A502KZA8</accession>
<evidence type="ECO:0008006" key="4">
    <source>
        <dbReference type="Google" id="ProtNLM"/>
    </source>
</evidence>
<dbReference type="Pfam" id="PF13584">
    <property type="entry name" value="BatD"/>
    <property type="match status" value="1"/>
</dbReference>
<gene>
    <name evidence="2" type="ORF">EPA86_08040</name>
</gene>
<reference evidence="2 3" key="1">
    <citation type="submission" date="2019-01" db="EMBL/GenBank/DDBJ databases">
        <title>Litorilituus lipolytica sp. nov., isolated from intertidal sand of the Yellow Sea in China.</title>
        <authorList>
            <person name="Liu A."/>
        </authorList>
    </citation>
    <scope>NUCLEOTIDE SEQUENCE [LARGE SCALE GENOMIC DNA]</scope>
    <source>
        <strain evidence="2 3">RZ04</strain>
    </source>
</reference>
<feature type="transmembrane region" description="Helical" evidence="1">
    <location>
        <begin position="320"/>
        <end position="338"/>
    </location>
</feature>
<dbReference type="EMBL" id="SAWY01000018">
    <property type="protein sequence ID" value="TPH15909.1"/>
    <property type="molecule type" value="Genomic_DNA"/>
</dbReference>